<evidence type="ECO:0000259" key="3">
    <source>
        <dbReference type="Pfam" id="PF21530"/>
    </source>
</evidence>
<dbReference type="PANTHER" id="PTHR10492:SF94">
    <property type="entry name" value="ATP-DEPENDENT DNA HELICASE"/>
    <property type="match status" value="1"/>
</dbReference>
<dbReference type="PANTHER" id="PTHR10492">
    <property type="match status" value="1"/>
</dbReference>
<keyword evidence="1" id="KW-0378">Hydrolase</keyword>
<evidence type="ECO:0000313" key="4">
    <source>
        <dbReference type="Proteomes" id="UP001652660"/>
    </source>
</evidence>
<dbReference type="Pfam" id="PF21530">
    <property type="entry name" value="Pif1_2B_dom"/>
    <property type="match status" value="1"/>
</dbReference>
<keyword evidence="1" id="KW-0547">Nucleotide-binding</keyword>
<dbReference type="CDD" id="cd18809">
    <property type="entry name" value="SF1_C_RecD"/>
    <property type="match status" value="1"/>
</dbReference>
<feature type="domain" description="DNA helicase Pif1-like 2B" evidence="3">
    <location>
        <begin position="454"/>
        <end position="499"/>
    </location>
</feature>
<dbReference type="InterPro" id="IPR027417">
    <property type="entry name" value="P-loop_NTPase"/>
</dbReference>
<feature type="domain" description="DNA helicase Pif1-like DEAD-box helicase" evidence="2">
    <location>
        <begin position="156"/>
        <end position="364"/>
    </location>
</feature>
<accession>A0ABM4WP34</accession>
<comment type="cofactor">
    <cofactor evidence="1">
        <name>Mg(2+)</name>
        <dbReference type="ChEBI" id="CHEBI:18420"/>
    </cofactor>
</comment>
<name>A0ABM4WP34_COFAR</name>
<dbReference type="EC" id="5.6.2.3" evidence="1"/>
<dbReference type="Proteomes" id="UP001652660">
    <property type="component" value="Chromosome 2e"/>
</dbReference>
<evidence type="ECO:0000259" key="2">
    <source>
        <dbReference type="Pfam" id="PF05970"/>
    </source>
</evidence>
<proteinExistence type="inferred from homology"/>
<keyword evidence="1" id="KW-0234">DNA repair</keyword>
<dbReference type="InterPro" id="IPR049163">
    <property type="entry name" value="Pif1-like_2B_dom"/>
</dbReference>
<protein>
    <recommendedName>
        <fullName evidence="1">ATP-dependent DNA helicase</fullName>
        <ecNumber evidence="1">5.6.2.3</ecNumber>
    </recommendedName>
</protein>
<comment type="similarity">
    <text evidence="1">Belongs to the helicase family.</text>
</comment>
<dbReference type="Pfam" id="PF05970">
    <property type="entry name" value="PIF1"/>
    <property type="match status" value="1"/>
</dbReference>
<keyword evidence="1" id="KW-0227">DNA damage</keyword>
<organism evidence="4 5">
    <name type="scientific">Coffea arabica</name>
    <name type="common">Arabian coffee</name>
    <dbReference type="NCBI Taxonomy" id="13443"/>
    <lineage>
        <taxon>Eukaryota</taxon>
        <taxon>Viridiplantae</taxon>
        <taxon>Streptophyta</taxon>
        <taxon>Embryophyta</taxon>
        <taxon>Tracheophyta</taxon>
        <taxon>Spermatophyta</taxon>
        <taxon>Magnoliopsida</taxon>
        <taxon>eudicotyledons</taxon>
        <taxon>Gunneridae</taxon>
        <taxon>Pentapetalae</taxon>
        <taxon>asterids</taxon>
        <taxon>lamiids</taxon>
        <taxon>Gentianales</taxon>
        <taxon>Rubiaceae</taxon>
        <taxon>Ixoroideae</taxon>
        <taxon>Gardenieae complex</taxon>
        <taxon>Bertiereae - Coffeeae clade</taxon>
        <taxon>Coffeeae</taxon>
        <taxon>Coffea</taxon>
    </lineage>
</organism>
<dbReference type="RefSeq" id="XP_071933540.1">
    <property type="nucleotide sequence ID" value="XM_072077439.1"/>
</dbReference>
<dbReference type="GeneID" id="140036140"/>
<keyword evidence="1" id="KW-0067">ATP-binding</keyword>
<keyword evidence="1" id="KW-0233">DNA recombination</keyword>
<sequence length="784" mass="87325">MHVRKPTSFQHLKVVNGYACQTYKEAANLLGLLHSDNAAELCLQEASAYQMPSSLRQLFASILAYCTPKNPRELWLKYEDFLSEDIRHNTSVRPHSVQIQVLQLIDSSLRSMGKNIAEYNLTDIQLEQLSQDLNSKEVDVEKSIVVSNEDLGALEQLNSDQKLAFEKIMHAIDNNISCAFFLDGPGGTGKTFLYRALLAAIRSKGGIALATATSGIAASILPGGRTAHSRFKIPLQDNDTATCNIGKQSAIAKLIRDAKVIIWDEASMAKRSSIEKFDDSLKDIMNKDAIFGGKIIVFGGDFRQTLPVVTKGCKEEIVNASLITSPIWPYLIKLKLSQNMRAQLDPDFSKYLLRIGNGTEATNQNDEVCVPERMNLVFLNDDSSVDALITAVFPDLNAFAHCPDSIVNHAILMTRNDFVFEINNKVIAKFPGTEQVYLSYDEVLDSSHQSETQDFLNSLMPKGLPLHRLTLKINCPVMLIRNINPTEGLSNGTRLICKEFGNNVIHAEIACGSLKGKHVFIPRIPLQTSDDDFCSVPFKRTQFPLRLCFAMTINKAQGQTLDYVGLYLKEPVFSHGQLYVALSRGRTSKKGLVKNKVRFHQLAGIEDEEKVVIVVDPRSKGKISVNTAKPIPPKKLQYFCKIAYSLLKSENLITLLELYSEFGITSSQLLKMTAVKRKKQSFSRISNISRQESLEYSIIGGLGFSTLVLGENDVSPAGCAVSVVNEVVSVYLELRGSINTEAEREKLKIKMEEIQKCYSDKSVKIFVPKCGIDVSKNRRYNILE</sequence>
<keyword evidence="4" id="KW-1185">Reference proteome</keyword>
<evidence type="ECO:0000313" key="5">
    <source>
        <dbReference type="RefSeq" id="XP_071933540.1"/>
    </source>
</evidence>
<comment type="catalytic activity">
    <reaction evidence="1">
        <text>ATP + H2O = ADP + phosphate + H(+)</text>
        <dbReference type="Rhea" id="RHEA:13065"/>
        <dbReference type="ChEBI" id="CHEBI:15377"/>
        <dbReference type="ChEBI" id="CHEBI:15378"/>
        <dbReference type="ChEBI" id="CHEBI:30616"/>
        <dbReference type="ChEBI" id="CHEBI:43474"/>
        <dbReference type="ChEBI" id="CHEBI:456216"/>
        <dbReference type="EC" id="5.6.2.3"/>
    </reaction>
</comment>
<gene>
    <name evidence="5" type="primary">LOC140036140</name>
</gene>
<dbReference type="InterPro" id="IPR010285">
    <property type="entry name" value="DNA_helicase_pif1-like_DEAD"/>
</dbReference>
<dbReference type="Gene3D" id="3.40.50.300">
    <property type="entry name" value="P-loop containing nucleotide triphosphate hydrolases"/>
    <property type="match status" value="1"/>
</dbReference>
<reference evidence="5" key="1">
    <citation type="submission" date="2025-08" db="UniProtKB">
        <authorList>
            <consortium name="RefSeq"/>
        </authorList>
    </citation>
    <scope>IDENTIFICATION</scope>
    <source>
        <tissue evidence="5">Leaves</tissue>
    </source>
</reference>
<keyword evidence="1" id="KW-0347">Helicase</keyword>
<evidence type="ECO:0000256" key="1">
    <source>
        <dbReference type="RuleBase" id="RU363044"/>
    </source>
</evidence>
<dbReference type="SUPFAM" id="SSF52540">
    <property type="entry name" value="P-loop containing nucleoside triphosphate hydrolases"/>
    <property type="match status" value="2"/>
</dbReference>